<keyword evidence="1" id="KW-0732">Signal</keyword>
<dbReference type="RefSeq" id="WP_061094042.1">
    <property type="nucleotide sequence ID" value="NZ_CP014323.1"/>
</dbReference>
<accession>A0A126PVG8</accession>
<gene>
    <name evidence="2" type="ORF">AVL55_01720</name>
</gene>
<protein>
    <submittedName>
        <fullName evidence="2">Uncharacterized protein</fullName>
    </submittedName>
</protein>
<evidence type="ECO:0000313" key="3">
    <source>
        <dbReference type="Proteomes" id="UP000063991"/>
    </source>
</evidence>
<feature type="chain" id="PRO_5007272300" evidence="1">
    <location>
        <begin position="25"/>
        <end position="94"/>
    </location>
</feature>
<dbReference type="EMBL" id="CP014323">
    <property type="protein sequence ID" value="AMJ96997.1"/>
    <property type="molecule type" value="Genomic_DNA"/>
</dbReference>
<evidence type="ECO:0000313" key="2">
    <source>
        <dbReference type="EMBL" id="AMJ96997.1"/>
    </source>
</evidence>
<dbReference type="AlphaFoldDB" id="A0A126PVG8"/>
<reference evidence="2 3" key="1">
    <citation type="submission" date="2015-12" db="EMBL/GenBank/DDBJ databases">
        <authorList>
            <person name="Shamseldin A."/>
            <person name="Moawad H."/>
            <person name="Abd El-Rahim W.M."/>
            <person name="Sadowsky M.J."/>
        </authorList>
    </citation>
    <scope>NUCLEOTIDE SEQUENCE [LARGE SCALE GENOMIC DNA]</scope>
    <source>
        <strain evidence="2 3">D7</strain>
    </source>
</reference>
<dbReference type="OrthoDB" id="6335540at2"/>
<evidence type="ECO:0000256" key="1">
    <source>
        <dbReference type="SAM" id="SignalP"/>
    </source>
</evidence>
<dbReference type="Proteomes" id="UP000063991">
    <property type="component" value="Chromosome"/>
</dbReference>
<proteinExistence type="predicted"/>
<sequence length="94" mass="10146">MFIGRKTFTALTLATSVLSASAFANDTQNNIVSHTDFIVESAMQDVKQNLELDVAYDVLTAGHTFEPEVEEANSLVAEITITPIEPVSSNDNDA</sequence>
<feature type="signal peptide" evidence="1">
    <location>
        <begin position="1"/>
        <end position="24"/>
    </location>
</feature>
<organism evidence="2 3">
    <name type="scientific">Alteromonas macleodii</name>
    <name type="common">Pseudoalteromonas macleodii</name>
    <dbReference type="NCBI Taxonomy" id="28108"/>
    <lineage>
        <taxon>Bacteria</taxon>
        <taxon>Pseudomonadati</taxon>
        <taxon>Pseudomonadota</taxon>
        <taxon>Gammaproteobacteria</taxon>
        <taxon>Alteromonadales</taxon>
        <taxon>Alteromonadaceae</taxon>
        <taxon>Alteromonas/Salinimonas group</taxon>
        <taxon>Alteromonas</taxon>
    </lineage>
</organism>
<name>A0A126PVG8_ALTMA</name>